<protein>
    <recommendedName>
        <fullName evidence="3">Cold-shock protein</fullName>
    </recommendedName>
</protein>
<proteinExistence type="predicted"/>
<accession>A0AAE7EIQ8</accession>
<gene>
    <name evidence="1" type="ORF">G9399_13635</name>
</gene>
<evidence type="ECO:0008006" key="3">
    <source>
        <dbReference type="Google" id="ProtNLM"/>
    </source>
</evidence>
<sequence>MARDQGLEEILREDFETLNALAEKVMRLLDGKLIFAARDDGMLVRLGKGRDSWTFEQPDIVPMISRGRKIQGWVRAGPSTFWDNVLCRKLVDSALDFVRSLPAN</sequence>
<reference evidence="2" key="1">
    <citation type="submission" date="2020-03" db="EMBL/GenBank/DDBJ databases">
        <title>Genome sequences of seven Enterobacteriaceae strains isolated from Canadian wastewater treatment facilities.</title>
        <authorList>
            <person name="Huang H."/>
            <person name="Chmara J.T."/>
            <person name="Duceppe M.-O."/>
        </authorList>
    </citation>
    <scope>NUCLEOTIDE SEQUENCE [LARGE SCALE GENOMIC DNA]</scope>
    <source>
        <strain evidence="2">Biosolid 3</strain>
    </source>
</reference>
<dbReference type="RefSeq" id="WP_173409318.1">
    <property type="nucleotide sequence ID" value="NZ_CP054160.3"/>
</dbReference>
<dbReference type="AlphaFoldDB" id="A0AAE7EIQ8"/>
<evidence type="ECO:0000313" key="2">
    <source>
        <dbReference type="Proteomes" id="UP000503464"/>
    </source>
</evidence>
<evidence type="ECO:0000313" key="1">
    <source>
        <dbReference type="EMBL" id="QKJ59205.1"/>
    </source>
</evidence>
<dbReference type="Proteomes" id="UP000503464">
    <property type="component" value="Chromosome"/>
</dbReference>
<dbReference type="EMBL" id="CP054160">
    <property type="protein sequence ID" value="QKJ59205.1"/>
    <property type="molecule type" value="Genomic_DNA"/>
</dbReference>
<organism evidence="1 2">
    <name type="scientific">Serratia fonticola</name>
    <dbReference type="NCBI Taxonomy" id="47917"/>
    <lineage>
        <taxon>Bacteria</taxon>
        <taxon>Pseudomonadati</taxon>
        <taxon>Pseudomonadota</taxon>
        <taxon>Gammaproteobacteria</taxon>
        <taxon>Enterobacterales</taxon>
        <taxon>Yersiniaceae</taxon>
        <taxon>Serratia</taxon>
    </lineage>
</organism>
<name>A0AAE7EIQ8_SERFO</name>